<reference evidence="1 2" key="1">
    <citation type="journal article" date="2018" name="Sci. Rep.">
        <title>Comparative genomics provides insights into the lifestyle and reveals functional heterogeneity of dark septate endophytic fungi.</title>
        <authorList>
            <person name="Knapp D.G."/>
            <person name="Nemeth J.B."/>
            <person name="Barry K."/>
            <person name="Hainaut M."/>
            <person name="Henrissat B."/>
            <person name="Johnson J."/>
            <person name="Kuo A."/>
            <person name="Lim J.H.P."/>
            <person name="Lipzen A."/>
            <person name="Nolan M."/>
            <person name="Ohm R.A."/>
            <person name="Tamas L."/>
            <person name="Grigoriev I.V."/>
            <person name="Spatafora J.W."/>
            <person name="Nagy L.G."/>
            <person name="Kovacs G.M."/>
        </authorList>
    </citation>
    <scope>NUCLEOTIDE SEQUENCE [LARGE SCALE GENOMIC DNA]</scope>
    <source>
        <strain evidence="1 2">DSE2036</strain>
    </source>
</reference>
<sequence length="188" mass="21205">MTSRETRPGRPPSDEEIYMSLSEVRTIREPLYNPALCINLSLRFATKNQRCSRAHLPEKAHLASIYPGYSNLIVRSQQTAGPNGHLNYVALVLYAPSLSLGPFFRSITSSPILLLYHYLYNSATPVQSPNRSCPDPQFSWTQTVVYFLSEANIRGVGKTDTRLRNPRASQPLRQLSTMMLRSITTIDC</sequence>
<dbReference type="AlphaFoldDB" id="A0A2V1E516"/>
<proteinExistence type="predicted"/>
<gene>
    <name evidence="1" type="ORF">DM02DRAFT_162342</name>
</gene>
<dbReference type="Proteomes" id="UP000244855">
    <property type="component" value="Unassembled WGS sequence"/>
</dbReference>
<keyword evidence="2" id="KW-1185">Reference proteome</keyword>
<evidence type="ECO:0000313" key="2">
    <source>
        <dbReference type="Proteomes" id="UP000244855"/>
    </source>
</evidence>
<organism evidence="1 2">
    <name type="scientific">Periconia macrospinosa</name>
    <dbReference type="NCBI Taxonomy" id="97972"/>
    <lineage>
        <taxon>Eukaryota</taxon>
        <taxon>Fungi</taxon>
        <taxon>Dikarya</taxon>
        <taxon>Ascomycota</taxon>
        <taxon>Pezizomycotina</taxon>
        <taxon>Dothideomycetes</taxon>
        <taxon>Pleosporomycetidae</taxon>
        <taxon>Pleosporales</taxon>
        <taxon>Massarineae</taxon>
        <taxon>Periconiaceae</taxon>
        <taxon>Periconia</taxon>
    </lineage>
</organism>
<dbReference type="EMBL" id="KZ805319">
    <property type="protein sequence ID" value="PVI04754.1"/>
    <property type="molecule type" value="Genomic_DNA"/>
</dbReference>
<name>A0A2V1E516_9PLEO</name>
<protein>
    <submittedName>
        <fullName evidence="1">Uncharacterized protein</fullName>
    </submittedName>
</protein>
<accession>A0A2V1E516</accession>
<evidence type="ECO:0000313" key="1">
    <source>
        <dbReference type="EMBL" id="PVI04754.1"/>
    </source>
</evidence>